<keyword evidence="2" id="KW-1185">Reference proteome</keyword>
<keyword evidence="1" id="KW-0732">Signal</keyword>
<reference evidence="3" key="1">
    <citation type="submission" date="2022-11" db="UniProtKB">
        <authorList>
            <consortium name="WormBaseParasite"/>
        </authorList>
    </citation>
    <scope>IDENTIFICATION</scope>
</reference>
<sequence>MQLVQTTMMIPLMTLLMIPLTTPSTSLSKTPDMTPSMIQQFLLSKENVLGIIIEGQFMNIVFTSTMDDTRALPEFGMILARYDTLGNHALRIQRLIIENVHCNASLGYQMIVKGDGKGLELISLYKAGNN</sequence>
<feature type="signal peptide" evidence="1">
    <location>
        <begin position="1"/>
        <end position="28"/>
    </location>
</feature>
<evidence type="ECO:0000313" key="3">
    <source>
        <dbReference type="WBParaSite" id="nRc.2.0.1.t37166-RA"/>
    </source>
</evidence>
<dbReference type="Proteomes" id="UP000887565">
    <property type="component" value="Unplaced"/>
</dbReference>
<evidence type="ECO:0000313" key="2">
    <source>
        <dbReference type="Proteomes" id="UP000887565"/>
    </source>
</evidence>
<name>A0A915KGR1_ROMCU</name>
<evidence type="ECO:0000256" key="1">
    <source>
        <dbReference type="SAM" id="SignalP"/>
    </source>
</evidence>
<dbReference type="AlphaFoldDB" id="A0A915KGR1"/>
<feature type="chain" id="PRO_5037227247" evidence="1">
    <location>
        <begin position="29"/>
        <end position="130"/>
    </location>
</feature>
<dbReference type="WBParaSite" id="nRc.2.0.1.t37166-RA">
    <property type="protein sequence ID" value="nRc.2.0.1.t37166-RA"/>
    <property type="gene ID" value="nRc.2.0.1.g37166"/>
</dbReference>
<proteinExistence type="predicted"/>
<organism evidence="2 3">
    <name type="scientific">Romanomermis culicivorax</name>
    <name type="common">Nematode worm</name>
    <dbReference type="NCBI Taxonomy" id="13658"/>
    <lineage>
        <taxon>Eukaryota</taxon>
        <taxon>Metazoa</taxon>
        <taxon>Ecdysozoa</taxon>
        <taxon>Nematoda</taxon>
        <taxon>Enoplea</taxon>
        <taxon>Dorylaimia</taxon>
        <taxon>Mermithida</taxon>
        <taxon>Mermithoidea</taxon>
        <taxon>Mermithidae</taxon>
        <taxon>Romanomermis</taxon>
    </lineage>
</organism>
<protein>
    <submittedName>
        <fullName evidence="3">Uncharacterized protein</fullName>
    </submittedName>
</protein>
<accession>A0A915KGR1</accession>